<protein>
    <submittedName>
        <fullName evidence="2">CaM kinase-like vesicle-associated protein</fullName>
    </submittedName>
</protein>
<dbReference type="InterPro" id="IPR029060">
    <property type="entry name" value="PIN-like_dom_sf"/>
</dbReference>
<evidence type="ECO:0000313" key="3">
    <source>
        <dbReference type="Proteomes" id="UP001219518"/>
    </source>
</evidence>
<evidence type="ECO:0000256" key="1">
    <source>
        <dbReference type="SAM" id="MobiDB-lite"/>
    </source>
</evidence>
<dbReference type="PANTHER" id="PTHR46704">
    <property type="entry name" value="CXC DOMAIN-CONTAINING PROTEIN-RELATED"/>
    <property type="match status" value="1"/>
</dbReference>
<reference evidence="2" key="2">
    <citation type="journal article" date="2023" name="BMC Genomics">
        <title>Pest status, molecular evolution, and epigenetic factors derived from the genome assembly of Frankliniella fusca, a thysanopteran phytovirus vector.</title>
        <authorList>
            <person name="Catto M.A."/>
            <person name="Labadie P.E."/>
            <person name="Jacobson A.L."/>
            <person name="Kennedy G.G."/>
            <person name="Srinivasan R."/>
            <person name="Hunt B.G."/>
        </authorList>
    </citation>
    <scope>NUCLEOTIDE SEQUENCE</scope>
    <source>
        <strain evidence="2">PL_HMW_Pooled</strain>
    </source>
</reference>
<evidence type="ECO:0000313" key="2">
    <source>
        <dbReference type="EMBL" id="KAK3932022.1"/>
    </source>
</evidence>
<sequence>MSDVIVCDICKEPVGKVGEDSRQLTDKGIAGLLKFSVQRGDGLLKALKDRAVVTVHISCQKKVEPVATPSPTSSCSTPSQTPPGSASSTPNEFKTPAAPSKRPATSPAEGTPSRIPVPRLVRGRGRGQAGRWKDETKMLAFESLCRKLEDEDECQYTLADLIAMMPHAEMYSEKHLERLLIDKYQGRVVIVPRLGKSSILCFLGEKFGHLGTAWYQRRCLNEQDERIRIVQKAAEIVSSDIRKIIHDREHFPDIDSNTSCVPESLTKFLHAVTASRKTNTEKIAKTCEVFAHFIISAARPYSFLSPIMLALGIWVHRKVGSKMLCDILHNLGCSVSYRLIAEYEKSAVLHSKLTFDPDAYMQFAFDNFDFNTDTIDGHGTVHSMGGMTYITPKSGVPPRGQLPRLTPQTRQVSLSTFGVIPLQPYSKPYISGHSHIIVTDQRPAAGALPSNQASSVSMARQLDLLWLIGNTAIPQVIPAWNGFMSTAMQNTRPFALAATLPLPFVNLSPSDPTTISTCLHFAAEQASKHGQKFCSVTFDQPLYWKATEIILSSPQNSPLRNIFVRLGGFHLLMSFMGAIGHLMSGSGLEELWTTVYAKNSVQQMSSGKAYSRAVRAHFLSQSALVAIILQKMFEDSELNASRRALIEMCRALQRGNVLSTEQHSLVLNALSRFDETLKAFELSRTGKLWVQYIRMVELIRLLVRAERVGDWSLHLYTVKQMLPYFHAASHLNYAKSAHLYLQLMDAVESSLPPTERERLFDKGFFSIRKTNRLWAGNFSDQTIEMDLMRPMKSLGGITMHGRGITESTLAVFIRSMPYCSEVVQAFERFCGVSRATSEQHTELRDSSISRDAEHLTIFRRWLEEHNPFDKPPVQLVCLSSGLIANSSVNCDTAFEIGCEAMAKHVGKKFSDITLHRKDKAVPISSMTRSVTIREAHVQVNPTQLFHRIIVATKDVRNLENHFAYELSPYPTAIFDENGMRKTAKSKIVEAVEALYTRSDSVLPNEPNFVVDGGFLLRKVVWPRPATYGDVISLYVKHVSQHYSVSATVVFDGYPDGPTTKDPEHNLRAAGGTSADLSAITGGMAISHNQDKFLSNKNNKKLLIQLLIAALKNVGITVVQAEADADRLIVMTAIAKAQQGGRDCVVVGNDSDLLVLLIGLADRNLSLHFLVPGSGRTGPKVHHIEGIQLAMGDSTPCILLAHTITGTDTVSALYRGVKKNALKKICQSNQLQESANTFLQPGQNQDAVAEAGEKILLALYGVESLLNLNKARFFLYKKTIARQSVRAKFLLETLPPTTAAARQHSLRTYLQIQEWLGNTLEATEWGWKLMENMQFSPVTTTSPPAPKELLELISCNCRVSCSSNCSCVMAGLRCSNICGHCTGSSCSNAEGVLDDDDDDEDDEEAVDDPDAPSGSVL</sequence>
<feature type="region of interest" description="Disordered" evidence="1">
    <location>
        <begin position="1389"/>
        <end position="1416"/>
    </location>
</feature>
<dbReference type="Proteomes" id="UP001219518">
    <property type="component" value="Unassembled WGS sequence"/>
</dbReference>
<dbReference type="SUPFAM" id="SSF88723">
    <property type="entry name" value="PIN domain-like"/>
    <property type="match status" value="1"/>
</dbReference>
<dbReference type="PANTHER" id="PTHR46704:SF1">
    <property type="entry name" value="TELOMERE LENGTH REGULATION PROTEIN TEL2 HOMOLOG"/>
    <property type="match status" value="1"/>
</dbReference>
<keyword evidence="3" id="KW-1185">Reference proteome</keyword>
<organism evidence="2 3">
    <name type="scientific">Frankliniella fusca</name>
    <dbReference type="NCBI Taxonomy" id="407009"/>
    <lineage>
        <taxon>Eukaryota</taxon>
        <taxon>Metazoa</taxon>
        <taxon>Ecdysozoa</taxon>
        <taxon>Arthropoda</taxon>
        <taxon>Hexapoda</taxon>
        <taxon>Insecta</taxon>
        <taxon>Pterygota</taxon>
        <taxon>Neoptera</taxon>
        <taxon>Paraneoptera</taxon>
        <taxon>Thysanoptera</taxon>
        <taxon>Terebrantia</taxon>
        <taxon>Thripoidea</taxon>
        <taxon>Thripidae</taxon>
        <taxon>Frankliniella</taxon>
    </lineage>
</organism>
<keyword evidence="2" id="KW-0418">Kinase</keyword>
<dbReference type="Gene3D" id="3.40.50.1010">
    <property type="entry name" value="5'-nuclease"/>
    <property type="match status" value="1"/>
</dbReference>
<accession>A0AAE1I206</accession>
<feature type="compositionally biased region" description="Acidic residues" evidence="1">
    <location>
        <begin position="1391"/>
        <end position="1409"/>
    </location>
</feature>
<gene>
    <name evidence="2" type="ORF">KUF71_011350</name>
</gene>
<keyword evidence="2" id="KW-0808">Transferase</keyword>
<proteinExistence type="predicted"/>
<dbReference type="EMBL" id="JAHWGI010001434">
    <property type="protein sequence ID" value="KAK3932022.1"/>
    <property type="molecule type" value="Genomic_DNA"/>
</dbReference>
<comment type="caution">
    <text evidence="2">The sequence shown here is derived from an EMBL/GenBank/DDBJ whole genome shotgun (WGS) entry which is preliminary data.</text>
</comment>
<dbReference type="GO" id="GO:0016301">
    <property type="term" value="F:kinase activity"/>
    <property type="evidence" value="ECO:0007669"/>
    <property type="project" value="UniProtKB-KW"/>
</dbReference>
<feature type="region of interest" description="Disordered" evidence="1">
    <location>
        <begin position="65"/>
        <end position="129"/>
    </location>
</feature>
<feature type="compositionally biased region" description="Low complexity" evidence="1">
    <location>
        <begin position="65"/>
        <end position="85"/>
    </location>
</feature>
<name>A0AAE1I206_9NEOP</name>
<reference evidence="2" key="1">
    <citation type="submission" date="2021-07" db="EMBL/GenBank/DDBJ databases">
        <authorList>
            <person name="Catto M.A."/>
            <person name="Jacobson A."/>
            <person name="Kennedy G."/>
            <person name="Labadie P."/>
            <person name="Hunt B.G."/>
            <person name="Srinivasan R."/>
        </authorList>
    </citation>
    <scope>NUCLEOTIDE SEQUENCE</scope>
    <source>
        <strain evidence="2">PL_HMW_Pooled</strain>
        <tissue evidence="2">Head</tissue>
    </source>
</reference>